<evidence type="ECO:0000313" key="26">
    <source>
        <dbReference type="Proteomes" id="UP000049023"/>
    </source>
</evidence>
<dbReference type="Proteomes" id="UP000300237">
    <property type="component" value="Chromosome"/>
</dbReference>
<gene>
    <name evidence="15" type="ORF">A4S10_01579</name>
    <name evidence="2" type="ORF">CAB90_01679</name>
    <name evidence="16" type="ORF">DKC2_1587</name>
    <name evidence="5" type="ORF">ERS007657_00218</name>
    <name evidence="9" type="ORF">ERS007661_01142</name>
    <name evidence="11" type="ORF">ERS007679_02893</name>
    <name evidence="3" type="ORF">ERS007681_03247</name>
    <name evidence="4" type="ORF">ERS007688_02398</name>
    <name evidence="12" type="ORF">ERS007703_03310</name>
    <name evidence="10" type="ORF">ERS007720_01232</name>
    <name evidence="13" type="ORF">ERS007739_00433</name>
    <name evidence="8" type="ORF">ERS027646_03041</name>
    <name evidence="6" type="ORF">ERS027659_02685</name>
    <name evidence="7" type="ORF">ERS027661_03449</name>
    <name evidence="14" type="ORF">J8J21_18960</name>
</gene>
<evidence type="ECO:0000313" key="11">
    <source>
        <dbReference type="EMBL" id="COW00507.1"/>
    </source>
</evidence>
<evidence type="ECO:0000313" key="23">
    <source>
        <dbReference type="Proteomes" id="UP000046947"/>
    </source>
</evidence>
<reference evidence="12" key="1">
    <citation type="submission" date="2015-03" db="EMBL/GenBank/DDBJ databases">
        <authorList>
            <person name="Murphy D."/>
        </authorList>
    </citation>
    <scope>NUCLEOTIDE SEQUENCE [LARGE SCALE GENOMIC DNA]</scope>
    <source>
        <strain evidence="12">K00500041</strain>
    </source>
</reference>
<reference evidence="15 28" key="5">
    <citation type="submission" date="2017-02" db="EMBL/GenBank/DDBJ databases">
        <title>Protein polymorphisms may explain contrasting epidemiological fitness of two variants of a multidrug-resistant Mycobacterium tuberculosis strain.</title>
        <authorList>
            <person name="Bigi M.M."/>
            <person name="Lopez B."/>
            <person name="Blanco F.C."/>
            <person name="Sasiain M.C."/>
            <person name="De La Barrera S."/>
            <person name="Ritacco V."/>
            <person name="Bigi F."/>
            <person name="Soria M.A."/>
        </authorList>
    </citation>
    <scope>NUCLEOTIDE SEQUENCE [LARGE SCALE GENOMIC DNA]</scope>
    <source>
        <strain evidence="15 28">6548</strain>
    </source>
</reference>
<dbReference type="EMBL" id="LR027516">
    <property type="protein sequence ID" value="VCU49758.1"/>
    <property type="molecule type" value="Genomic_DNA"/>
</dbReference>
<evidence type="ECO:0000313" key="12">
    <source>
        <dbReference type="EMBL" id="COW29647.1"/>
    </source>
</evidence>
<reference evidence="16 30" key="7">
    <citation type="submission" date="2018-08" db="EMBL/GenBank/DDBJ databases">
        <authorList>
            <person name="Fokvardsen B D."/>
            <person name="Norman A."/>
        </authorList>
    </citation>
    <scope>NUCLEOTIDE SEQUENCE [LARGE SCALE GENOMIC DNA]</scope>
    <source>
        <strain evidence="16 30">DKC2</strain>
    </source>
</reference>
<reference evidence="2 29" key="6">
    <citation type="submission" date="2017-10" db="EMBL/GenBank/DDBJ databases">
        <title>Clinical isolate obtained from a human patient with meningeal tuberculosis in michoacan, Mexico.</title>
        <authorList>
            <person name="Guillen-Nepita A.L."/>
            <person name="Negrete-Paz A.M."/>
            <person name="Vazquez-Marrufo G."/>
            <person name="Cruz-Hernandez A."/>
            <person name="Fresia P."/>
            <person name="Naya H."/>
            <person name="Vazquez-Garciduenas M.S."/>
        </authorList>
    </citation>
    <scope>NUCLEOTIDE SEQUENCE [LARGE SCALE GENOMIC DNA]</scope>
    <source>
        <strain evidence="29">Beijing/MYC004</strain>
        <strain evidence="2">MYC004</strain>
    </source>
</reference>
<dbReference type="Proteomes" id="UP000045842">
    <property type="component" value="Unassembled WGS sequence"/>
</dbReference>
<evidence type="ECO:0000313" key="24">
    <source>
        <dbReference type="Proteomes" id="UP000048289"/>
    </source>
</evidence>
<dbReference type="EMBL" id="CFOE01000534">
    <property type="protein sequence ID" value="CFE42735.1"/>
    <property type="molecule type" value="Genomic_DNA"/>
</dbReference>
<organism evidence="13 18">
    <name type="scientific">Mycobacterium tuberculosis</name>
    <dbReference type="NCBI Taxonomy" id="1773"/>
    <lineage>
        <taxon>Bacteria</taxon>
        <taxon>Bacillati</taxon>
        <taxon>Actinomycetota</taxon>
        <taxon>Actinomycetes</taxon>
        <taxon>Mycobacteriales</taxon>
        <taxon>Mycobacteriaceae</taxon>
        <taxon>Mycobacterium</taxon>
        <taxon>Mycobacterium tuberculosis complex</taxon>
    </lineage>
</organism>
<dbReference type="STRING" id="115862.BBG46_07960"/>
<keyword evidence="1" id="KW-0472">Membrane</keyword>
<dbReference type="EMBL" id="CP024614">
    <property type="protein sequence ID" value="AUS50589.1"/>
    <property type="molecule type" value="Genomic_DNA"/>
</dbReference>
<reference evidence="17 18" key="2">
    <citation type="submission" date="2015-03" db="EMBL/GenBank/DDBJ databases">
        <authorList>
            <consortium name="Pathogen Informatics"/>
        </authorList>
    </citation>
    <scope>NUCLEOTIDE SEQUENCE [LARGE SCALE GENOMIC DNA]</scope>
    <source>
        <strain evidence="8 25">Bir 172</strain>
        <strain evidence="6 27">Bir 185</strain>
        <strain evidence="7 26">Bir 187</strain>
        <strain evidence="5 22">C09601061</strain>
        <strain evidence="9 19">D00501624</strain>
        <strain evidence="11 21">G09801536</strain>
        <strain evidence="3 24">G09901357</strain>
        <strain evidence="4 23">H09601792</strain>
        <strain evidence="17">K00500041</strain>
        <strain evidence="10 20">M09401471</strain>
        <strain evidence="18">N09902308</strain>
    </source>
</reference>
<dbReference type="Proteomes" id="UP000046947">
    <property type="component" value="Unassembled WGS sequence"/>
</dbReference>
<evidence type="ECO:0000313" key="13">
    <source>
        <dbReference type="EMBL" id="COW97328.1"/>
    </source>
</evidence>
<dbReference type="Proteomes" id="UP000048948">
    <property type="component" value="Unassembled WGS sequence"/>
</dbReference>
<dbReference type="EMBL" id="CNFU01000903">
    <property type="protein sequence ID" value="CKS71740.1"/>
    <property type="molecule type" value="Genomic_DNA"/>
</dbReference>
<dbReference type="EMBL" id="CSAD01000448">
    <property type="protein sequence ID" value="COW00507.1"/>
    <property type="molecule type" value="Genomic_DNA"/>
</dbReference>
<dbReference type="EMBL" id="CSAJ01000115">
    <property type="protein sequence ID" value="COV93486.1"/>
    <property type="molecule type" value="Genomic_DNA"/>
</dbReference>
<dbReference type="Proteomes" id="UP000038802">
    <property type="component" value="Unassembled WGS sequence"/>
</dbReference>
<evidence type="ECO:0000313" key="15">
    <source>
        <dbReference type="EMBL" id="OMH59411.1"/>
    </source>
</evidence>
<dbReference type="Proteomes" id="UP000039217">
    <property type="component" value="Unassembled WGS sequence"/>
</dbReference>
<dbReference type="OMA" id="PSQTDYH"/>
<evidence type="ECO:0000313" key="9">
    <source>
        <dbReference type="EMBL" id="CNU76359.1"/>
    </source>
</evidence>
<evidence type="ECO:0000313" key="3">
    <source>
        <dbReference type="EMBL" id="CFE42735.1"/>
    </source>
</evidence>
<dbReference type="Proteomes" id="UP000236349">
    <property type="component" value="Chromosome"/>
</dbReference>
<dbReference type="EMBL" id="CQQC01000286">
    <property type="protein sequence ID" value="CNU76359.1"/>
    <property type="molecule type" value="Genomic_DNA"/>
</dbReference>
<dbReference type="EMBL" id="JAGIZI010000040">
    <property type="protein sequence ID" value="MBP0685144.1"/>
    <property type="molecule type" value="Genomic_DNA"/>
</dbReference>
<dbReference type="AlphaFoldDB" id="A0A045IZH1"/>
<evidence type="ECO:0000313" key="5">
    <source>
        <dbReference type="EMBL" id="CFR65602.1"/>
    </source>
</evidence>
<evidence type="ECO:0000313" key="18">
    <source>
        <dbReference type="Proteomes" id="UP000039021"/>
    </source>
</evidence>
<dbReference type="PATRIC" id="fig|1773.206.peg.1266"/>
<evidence type="ECO:0000313" key="22">
    <source>
        <dbReference type="Proteomes" id="UP000046680"/>
    </source>
</evidence>
<feature type="transmembrane region" description="Helical" evidence="1">
    <location>
        <begin position="354"/>
        <end position="375"/>
    </location>
</feature>
<feature type="transmembrane region" description="Helical" evidence="1">
    <location>
        <begin position="133"/>
        <end position="151"/>
    </location>
</feature>
<dbReference type="Proteomes" id="UP000050164">
    <property type="component" value="Unassembled WGS sequence"/>
</dbReference>
<feature type="transmembrane region" description="Helical" evidence="1">
    <location>
        <begin position="226"/>
        <end position="245"/>
    </location>
</feature>
<evidence type="ECO:0000313" key="7">
    <source>
        <dbReference type="EMBL" id="CKS71740.1"/>
    </source>
</evidence>
<evidence type="ECO:0000313" key="4">
    <source>
        <dbReference type="EMBL" id="CFE54892.1"/>
    </source>
</evidence>
<dbReference type="EMBL" id="CSBK01000120">
    <property type="protein sequence ID" value="COW97328.1"/>
    <property type="molecule type" value="Genomic_DNA"/>
</dbReference>
<feature type="transmembrane region" description="Helical" evidence="1">
    <location>
        <begin position="410"/>
        <end position="429"/>
    </location>
</feature>
<evidence type="ECO:0000313" key="21">
    <source>
        <dbReference type="Proteomes" id="UP000045842"/>
    </source>
</evidence>
<dbReference type="Proteomes" id="UP000048289">
    <property type="component" value="Unassembled WGS sequence"/>
</dbReference>
<evidence type="ECO:0000313" key="20">
    <source>
        <dbReference type="Proteomes" id="UP000044938"/>
    </source>
</evidence>
<protein>
    <submittedName>
        <fullName evidence="2 13">Membrane protein</fullName>
    </submittedName>
</protein>
<dbReference type="Proteomes" id="UP000671119">
    <property type="component" value="Unassembled WGS sequence"/>
</dbReference>
<reference evidence="14 31" key="8">
    <citation type="submission" date="2021-03" db="EMBL/GenBank/DDBJ databases">
        <title>Whole Genome Sequencing of Mycobacterium tuberculosis clinical isolates from Arunachal Pradesh, India.</title>
        <authorList>
            <person name="Singh S."/>
            <person name="Mudliar S.R."/>
            <person name="Kulsum U."/>
            <person name="Rufai S.B."/>
            <person name="Singh P.K."/>
            <person name="Umpo M."/>
            <person name="Nyori M."/>
        </authorList>
    </citation>
    <scope>NUCLEOTIDE SEQUENCE [LARGE SCALE GENOMIC DNA]</scope>
    <source>
        <strain evidence="14 31">OMICS/BPL/0142/20/SP</strain>
    </source>
</reference>
<feature type="transmembrane region" description="Helical" evidence="1">
    <location>
        <begin position="381"/>
        <end position="398"/>
    </location>
</feature>
<evidence type="ECO:0000313" key="28">
    <source>
        <dbReference type="Proteomes" id="UP000189452"/>
    </source>
</evidence>
<feature type="transmembrane region" description="Helical" evidence="1">
    <location>
        <begin position="37"/>
        <end position="56"/>
    </location>
</feature>
<dbReference type="RefSeq" id="WP_003898896.1">
    <property type="nucleotide sequence ID" value="NZ_AP017901.1"/>
</dbReference>
<feature type="transmembrane region" description="Helical" evidence="1">
    <location>
        <begin position="312"/>
        <end position="333"/>
    </location>
</feature>
<dbReference type="EMBL" id="CNFT01000673">
    <property type="protein sequence ID" value="CKS13353.1"/>
    <property type="molecule type" value="Genomic_DNA"/>
</dbReference>
<reference evidence="15 28" key="4">
    <citation type="submission" date="2016-04" db="EMBL/GenBank/DDBJ databases">
        <authorList>
            <person name="Bigi M."/>
            <person name="Bigi F."/>
            <person name="Soria M.A."/>
        </authorList>
    </citation>
    <scope>NUCLEOTIDE SEQUENCE [LARGE SCALE GENOMIC DNA]</scope>
    <source>
        <strain evidence="15 28">6548</strain>
    </source>
</reference>
<keyword evidence="1" id="KW-0812">Transmembrane</keyword>
<dbReference type="EMBL" id="LWDQ01000001">
    <property type="protein sequence ID" value="OMH59411.1"/>
    <property type="molecule type" value="Genomic_DNA"/>
</dbReference>
<feature type="transmembrane region" description="Helical" evidence="1">
    <location>
        <begin position="96"/>
        <end position="121"/>
    </location>
</feature>
<dbReference type="EMBL" id="CGCX01000043">
    <property type="protein sequence ID" value="CFR65602.1"/>
    <property type="molecule type" value="Genomic_DNA"/>
</dbReference>
<sequence length="435" mass="48150">MSQCFAVKGIGGADQATLGSAEILVKYAQLADKRARVYVLVSTWLVVWGIWHVYFVEAVFPNAILWLHYYAASYEFGFVRRGLGGELIRMLTGDHFFAGAYTVLWTSITVWLIALAVVVWLILSTGNRSERRIMLALLVPVLPFAFSYAIYNPHPELFGMTALVAFSIFLTRAHTSRTRVILSTLYGLTMAVLALIHEAIPLEFALGAVLAIIVLSKNATGATRRICTALAIGPGTVSVLLLAVVGRRDIADQLCAHIPHGMVENPWAVATTPQRVLDYIFGRVESHADYHDWVCEHVTPWFNLDWITSAKLVAVVGFRALFGAFLLGLLFFVATTSMIRYVSAVPVRTFFAELRGNLALPVLASALLVPLFITAVDWTRWWVMITLDVAIVYILYAIDRPEIEQPPSRRNVQVFVCVVLVLAVIPTGSANNIGR</sequence>
<evidence type="ECO:0000313" key="30">
    <source>
        <dbReference type="Proteomes" id="UP000300237"/>
    </source>
</evidence>
<evidence type="ECO:0000313" key="16">
    <source>
        <dbReference type="EMBL" id="VCU49758.1"/>
    </source>
</evidence>
<proteinExistence type="predicted"/>
<evidence type="ECO:0000313" key="29">
    <source>
        <dbReference type="Proteomes" id="UP000236349"/>
    </source>
</evidence>
<evidence type="ECO:0000313" key="14">
    <source>
        <dbReference type="EMBL" id="MBP0685144.1"/>
    </source>
</evidence>
<name>A0A045IZH1_MYCTX</name>
<dbReference type="Proteomes" id="UP000189452">
    <property type="component" value="Chromosome"/>
</dbReference>
<dbReference type="Proteomes" id="UP000049023">
    <property type="component" value="Unassembled WGS sequence"/>
</dbReference>
<accession>A0A045IZH1</accession>
<dbReference type="Proteomes" id="UP000046680">
    <property type="component" value="Unassembled WGS sequence"/>
</dbReference>
<keyword evidence="1" id="KW-1133">Transmembrane helix</keyword>
<dbReference type="EMBL" id="CFOH01000397">
    <property type="protein sequence ID" value="CFE54892.1"/>
    <property type="molecule type" value="Genomic_DNA"/>
</dbReference>
<dbReference type="EMBL" id="CNGE01000646">
    <property type="protein sequence ID" value="CKT13708.1"/>
    <property type="molecule type" value="Genomic_DNA"/>
</dbReference>
<feature type="transmembrane region" description="Helical" evidence="1">
    <location>
        <begin position="202"/>
        <end position="219"/>
    </location>
</feature>
<dbReference type="Proteomes" id="UP000039021">
    <property type="component" value="Unassembled WGS sequence"/>
</dbReference>
<evidence type="ECO:0000313" key="17">
    <source>
        <dbReference type="Proteomes" id="UP000038802"/>
    </source>
</evidence>
<evidence type="ECO:0000313" key="2">
    <source>
        <dbReference type="EMBL" id="AUS50589.1"/>
    </source>
</evidence>
<dbReference type="Proteomes" id="UP000044938">
    <property type="component" value="Unassembled WGS sequence"/>
</dbReference>
<evidence type="ECO:0000313" key="8">
    <source>
        <dbReference type="EMBL" id="CKT13708.1"/>
    </source>
</evidence>
<evidence type="ECO:0000256" key="1">
    <source>
        <dbReference type="SAM" id="Phobius"/>
    </source>
</evidence>
<evidence type="ECO:0000313" key="25">
    <source>
        <dbReference type="Proteomes" id="UP000048948"/>
    </source>
</evidence>
<evidence type="ECO:0000313" key="6">
    <source>
        <dbReference type="EMBL" id="CKS13353.1"/>
    </source>
</evidence>
<evidence type="ECO:0000313" key="27">
    <source>
        <dbReference type="Proteomes" id="UP000050164"/>
    </source>
</evidence>
<evidence type="ECO:0000313" key="10">
    <source>
        <dbReference type="EMBL" id="COV93486.1"/>
    </source>
</evidence>
<reference evidence="13" key="3">
    <citation type="submission" date="2015-03" db="EMBL/GenBank/DDBJ databases">
        <authorList>
            <consortium name="Pathogen Informatics"/>
            <person name="Murphy D."/>
        </authorList>
    </citation>
    <scope>NUCLEOTIDE SEQUENCE</scope>
    <source>
        <strain evidence="13">N09902308</strain>
    </source>
</reference>
<evidence type="ECO:0000313" key="31">
    <source>
        <dbReference type="Proteomes" id="UP000671119"/>
    </source>
</evidence>
<evidence type="ECO:0000313" key="19">
    <source>
        <dbReference type="Proteomes" id="UP000039217"/>
    </source>
</evidence>
<dbReference type="EMBL" id="CSAE01000438">
    <property type="protein sequence ID" value="COW29647.1"/>
    <property type="molecule type" value="Genomic_DNA"/>
</dbReference>